<dbReference type="SUPFAM" id="SSF50447">
    <property type="entry name" value="Translation proteins"/>
    <property type="match status" value="1"/>
</dbReference>
<feature type="non-terminal residue" evidence="5">
    <location>
        <position position="1"/>
    </location>
</feature>
<dbReference type="InterPro" id="IPR004161">
    <property type="entry name" value="EFTu-like_2"/>
</dbReference>
<dbReference type="GO" id="GO:0005525">
    <property type="term" value="F:GTP binding"/>
    <property type="evidence" value="ECO:0007669"/>
    <property type="project" value="UniProtKB-KW"/>
</dbReference>
<keyword evidence="1" id="KW-0547">Nucleotide-binding</keyword>
<proteinExistence type="predicted"/>
<evidence type="ECO:0000259" key="4">
    <source>
        <dbReference type="Pfam" id="PF14492"/>
    </source>
</evidence>
<dbReference type="CDD" id="cd16268">
    <property type="entry name" value="EF2_II"/>
    <property type="match status" value="1"/>
</dbReference>
<evidence type="ECO:0000259" key="3">
    <source>
        <dbReference type="Pfam" id="PF03144"/>
    </source>
</evidence>
<dbReference type="GO" id="GO:0003924">
    <property type="term" value="F:GTPase activity"/>
    <property type="evidence" value="ECO:0007669"/>
    <property type="project" value="TreeGrafter"/>
</dbReference>
<reference evidence="5" key="1">
    <citation type="journal article" date="2014" name="Front. Microbiol.">
        <title>High frequency of phylogenetically diverse reductive dehalogenase-homologous genes in deep subseafloor sedimentary metagenomes.</title>
        <authorList>
            <person name="Kawai M."/>
            <person name="Futagami T."/>
            <person name="Toyoda A."/>
            <person name="Takaki Y."/>
            <person name="Nishi S."/>
            <person name="Hori S."/>
            <person name="Arai W."/>
            <person name="Tsubouchi T."/>
            <person name="Morono Y."/>
            <person name="Uchiyama I."/>
            <person name="Ito T."/>
            <person name="Fujiyama A."/>
            <person name="Inagaki F."/>
            <person name="Takami H."/>
        </authorList>
    </citation>
    <scope>NUCLEOTIDE SEQUENCE</scope>
    <source>
        <strain evidence="5">Expedition CK06-06</strain>
    </source>
</reference>
<protein>
    <recommendedName>
        <fullName evidence="6">Translation elongation factor EFG/EF2 domain-containing protein</fullName>
    </recommendedName>
</protein>
<dbReference type="SUPFAM" id="SSF54980">
    <property type="entry name" value="EF-G C-terminal domain-like"/>
    <property type="match status" value="1"/>
</dbReference>
<accession>X0S9L2</accession>
<name>X0S9L2_9ZZZZ</name>
<evidence type="ECO:0000313" key="5">
    <source>
        <dbReference type="EMBL" id="GAF72612.1"/>
    </source>
</evidence>
<feature type="non-terminal residue" evidence="5">
    <location>
        <position position="346"/>
    </location>
</feature>
<evidence type="ECO:0000256" key="2">
    <source>
        <dbReference type="ARBA" id="ARBA00023134"/>
    </source>
</evidence>
<evidence type="ECO:0008006" key="6">
    <source>
        <dbReference type="Google" id="ProtNLM"/>
    </source>
</evidence>
<dbReference type="GO" id="GO:0003746">
    <property type="term" value="F:translation elongation factor activity"/>
    <property type="evidence" value="ECO:0007669"/>
    <property type="project" value="TreeGrafter"/>
</dbReference>
<dbReference type="InterPro" id="IPR009000">
    <property type="entry name" value="Transl_B-barrel_sf"/>
</dbReference>
<dbReference type="EMBL" id="BARS01009294">
    <property type="protein sequence ID" value="GAF72612.1"/>
    <property type="molecule type" value="Genomic_DNA"/>
</dbReference>
<feature type="domain" description="Translation elongation factor EFTu-like" evidence="3">
    <location>
        <begin position="86"/>
        <end position="152"/>
    </location>
</feature>
<sequence>DIRARYNKETYTKESYADLAVYYPIHKAILEMVVDHLPNPIEAQKYRIDKIWDGNINSELGKTLVNCDPNGPLIVCLSKVQVDKHGLVSTGRIFSGSCKNKDEIFLLNENHYDRIQRIAIFMGQRREQVERIPVGNIVAIEGLKKIKSGETIIDSNHIDDMVPFESVKYVTTPVITVSIEPEYLRDLDKMKVLIENMLIEDPNLKFEINEETGEFLLSGVGPLHLEVTAHELGKRGVNVSTSEPRAVFKESCRYNSSSIEVVSSDGKNKLKLNVERLDNKTVRFFQNIDYKTIKPFNKLKEVLKENTGLNDEEVENFWICDEDQNITIYNASNELDDLYKDAIIEI</sequence>
<keyword evidence="2" id="KW-0342">GTP-binding</keyword>
<dbReference type="Pfam" id="PF14492">
    <property type="entry name" value="EFG_III"/>
    <property type="match status" value="1"/>
</dbReference>
<dbReference type="Pfam" id="PF03144">
    <property type="entry name" value="GTP_EFTU_D2"/>
    <property type="match status" value="1"/>
</dbReference>
<dbReference type="FunFam" id="3.30.70.870:FF:000002">
    <property type="entry name" value="Translation elongation factor 2"/>
    <property type="match status" value="1"/>
</dbReference>
<dbReference type="InterPro" id="IPR035647">
    <property type="entry name" value="EFG_III/V"/>
</dbReference>
<dbReference type="GO" id="GO:0005829">
    <property type="term" value="C:cytosol"/>
    <property type="evidence" value="ECO:0007669"/>
    <property type="project" value="TreeGrafter"/>
</dbReference>
<dbReference type="InterPro" id="IPR041095">
    <property type="entry name" value="EFG_II"/>
</dbReference>
<evidence type="ECO:0000256" key="1">
    <source>
        <dbReference type="ARBA" id="ARBA00022741"/>
    </source>
</evidence>
<dbReference type="AlphaFoldDB" id="X0S9L2"/>
<gene>
    <name evidence="5" type="ORF">S01H1_17506</name>
</gene>
<dbReference type="PANTHER" id="PTHR42908:SF3">
    <property type="entry name" value="ELONGATION FACTOR-LIKE GTPASE 1"/>
    <property type="match status" value="1"/>
</dbReference>
<dbReference type="GO" id="GO:1990904">
    <property type="term" value="C:ribonucleoprotein complex"/>
    <property type="evidence" value="ECO:0007669"/>
    <property type="project" value="TreeGrafter"/>
</dbReference>
<dbReference type="PANTHER" id="PTHR42908">
    <property type="entry name" value="TRANSLATION ELONGATION FACTOR-RELATED"/>
    <property type="match status" value="1"/>
</dbReference>
<feature type="domain" description="Elongation Factor G" evidence="4">
    <location>
        <begin position="171"/>
        <end position="242"/>
    </location>
</feature>
<comment type="caution">
    <text evidence="5">The sequence shown here is derived from an EMBL/GenBank/DDBJ whole genome shotgun (WGS) entry which is preliminary data.</text>
</comment>
<organism evidence="5">
    <name type="scientific">marine sediment metagenome</name>
    <dbReference type="NCBI Taxonomy" id="412755"/>
    <lineage>
        <taxon>unclassified sequences</taxon>
        <taxon>metagenomes</taxon>
        <taxon>ecological metagenomes</taxon>
    </lineage>
</organism>
<dbReference type="Gene3D" id="3.30.70.870">
    <property type="entry name" value="Elongation Factor G (Translational Gtpase), domain 3"/>
    <property type="match status" value="1"/>
</dbReference>
<dbReference type="Gene3D" id="2.40.30.10">
    <property type="entry name" value="Translation factors"/>
    <property type="match status" value="1"/>
</dbReference>